<proteinExistence type="predicted"/>
<organism evidence="1 2">
    <name type="scientific">Physcomitrium patens</name>
    <name type="common">Spreading-leaved earth moss</name>
    <name type="synonym">Physcomitrella patens</name>
    <dbReference type="NCBI Taxonomy" id="3218"/>
    <lineage>
        <taxon>Eukaryota</taxon>
        <taxon>Viridiplantae</taxon>
        <taxon>Streptophyta</taxon>
        <taxon>Embryophyta</taxon>
        <taxon>Bryophyta</taxon>
        <taxon>Bryophytina</taxon>
        <taxon>Bryopsida</taxon>
        <taxon>Funariidae</taxon>
        <taxon>Funariales</taxon>
        <taxon>Funariaceae</taxon>
        <taxon>Physcomitrium</taxon>
    </lineage>
</organism>
<protein>
    <submittedName>
        <fullName evidence="1">Uncharacterized protein</fullName>
    </submittedName>
</protein>
<evidence type="ECO:0000313" key="2">
    <source>
        <dbReference type="Proteomes" id="UP000006727"/>
    </source>
</evidence>
<evidence type="ECO:0000313" key="1">
    <source>
        <dbReference type="EnsemblPlants" id="PAC:32978775.CDS.1"/>
    </source>
</evidence>
<dbReference type="Proteomes" id="UP000006727">
    <property type="component" value="Chromosome 6"/>
</dbReference>
<dbReference type="AlphaFoldDB" id="A0A7I3ZUC2"/>
<reference evidence="1" key="3">
    <citation type="submission" date="2020-12" db="UniProtKB">
        <authorList>
            <consortium name="EnsemblPlants"/>
        </authorList>
    </citation>
    <scope>IDENTIFICATION</scope>
</reference>
<reference evidence="1 2" key="1">
    <citation type="journal article" date="2008" name="Science">
        <title>The Physcomitrella genome reveals evolutionary insights into the conquest of land by plants.</title>
        <authorList>
            <person name="Rensing S."/>
            <person name="Lang D."/>
            <person name="Zimmer A."/>
            <person name="Terry A."/>
            <person name="Salamov A."/>
            <person name="Shapiro H."/>
            <person name="Nishiyama T."/>
            <person name="Perroud P.-F."/>
            <person name="Lindquist E."/>
            <person name="Kamisugi Y."/>
            <person name="Tanahashi T."/>
            <person name="Sakakibara K."/>
            <person name="Fujita T."/>
            <person name="Oishi K."/>
            <person name="Shin-I T."/>
            <person name="Kuroki Y."/>
            <person name="Toyoda A."/>
            <person name="Suzuki Y."/>
            <person name="Hashimoto A."/>
            <person name="Yamaguchi K."/>
            <person name="Sugano A."/>
            <person name="Kohara Y."/>
            <person name="Fujiyama A."/>
            <person name="Anterola A."/>
            <person name="Aoki S."/>
            <person name="Ashton N."/>
            <person name="Barbazuk W.B."/>
            <person name="Barker E."/>
            <person name="Bennetzen J."/>
            <person name="Bezanilla M."/>
            <person name="Blankenship R."/>
            <person name="Cho S.H."/>
            <person name="Dutcher S."/>
            <person name="Estelle M."/>
            <person name="Fawcett J.A."/>
            <person name="Gundlach H."/>
            <person name="Hanada K."/>
            <person name="Heyl A."/>
            <person name="Hicks K.A."/>
            <person name="Hugh J."/>
            <person name="Lohr M."/>
            <person name="Mayer K."/>
            <person name="Melkozernov A."/>
            <person name="Murata T."/>
            <person name="Nelson D."/>
            <person name="Pils B."/>
            <person name="Prigge M."/>
            <person name="Reiss B."/>
            <person name="Renner T."/>
            <person name="Rombauts S."/>
            <person name="Rushton P."/>
            <person name="Sanderfoot A."/>
            <person name="Schween G."/>
            <person name="Shiu S.-H."/>
            <person name="Stueber K."/>
            <person name="Theodoulou F.L."/>
            <person name="Tu H."/>
            <person name="Van de Peer Y."/>
            <person name="Verrier P.J."/>
            <person name="Waters E."/>
            <person name="Wood A."/>
            <person name="Yang L."/>
            <person name="Cove D."/>
            <person name="Cuming A."/>
            <person name="Hasebe M."/>
            <person name="Lucas S."/>
            <person name="Mishler D.B."/>
            <person name="Reski R."/>
            <person name="Grigoriev I."/>
            <person name="Quatrano R.S."/>
            <person name="Boore J.L."/>
        </authorList>
    </citation>
    <scope>NUCLEOTIDE SEQUENCE [LARGE SCALE GENOMIC DNA]</scope>
    <source>
        <strain evidence="1 2">cv. Gransden 2004</strain>
    </source>
</reference>
<sequence length="204" mass="24020">MAYLVKMVMKHVLVMWRFLFGCWTLGFALAMEFCNKFVEDIGVVLKAREVDIGDVLTQCYNYNQEMEVLLKTKLVLNKKQCVNICQPLGGVIKVFEVLRVCCNGRSEFKILFCEFQCITLRIYKLIKACAQEQWCEASILQMENKEMFRELLWDLKTCYDVGIDLLSKKYPKKMEDILLVLFDVSTREEVKHDGKELFKRLDHK</sequence>
<dbReference type="Gramene" id="Pp3c6_5450V3.3">
    <property type="protein sequence ID" value="PAC:32978775.CDS.1"/>
    <property type="gene ID" value="Pp3c6_5450"/>
</dbReference>
<dbReference type="EMBL" id="ABEU02000006">
    <property type="status" value="NOT_ANNOTATED_CDS"/>
    <property type="molecule type" value="Genomic_DNA"/>
</dbReference>
<dbReference type="EnsemblPlants" id="Pp3c6_5450V3.3">
    <property type="protein sequence ID" value="PAC:32978775.CDS.1"/>
    <property type="gene ID" value="Pp3c6_5450"/>
</dbReference>
<accession>A0A7I3ZUC2</accession>
<keyword evidence="2" id="KW-1185">Reference proteome</keyword>
<name>A0A7I3ZUC2_PHYPA</name>
<reference evidence="1 2" key="2">
    <citation type="journal article" date="2018" name="Plant J.">
        <title>The Physcomitrella patens chromosome-scale assembly reveals moss genome structure and evolution.</title>
        <authorList>
            <person name="Lang D."/>
            <person name="Ullrich K.K."/>
            <person name="Murat F."/>
            <person name="Fuchs J."/>
            <person name="Jenkins J."/>
            <person name="Haas F.B."/>
            <person name="Piednoel M."/>
            <person name="Gundlach H."/>
            <person name="Van Bel M."/>
            <person name="Meyberg R."/>
            <person name="Vives C."/>
            <person name="Morata J."/>
            <person name="Symeonidi A."/>
            <person name="Hiss M."/>
            <person name="Muchero W."/>
            <person name="Kamisugi Y."/>
            <person name="Saleh O."/>
            <person name="Blanc G."/>
            <person name="Decker E.L."/>
            <person name="van Gessel N."/>
            <person name="Grimwood J."/>
            <person name="Hayes R.D."/>
            <person name="Graham S.W."/>
            <person name="Gunter L.E."/>
            <person name="McDaniel S.F."/>
            <person name="Hoernstein S.N.W."/>
            <person name="Larsson A."/>
            <person name="Li F.W."/>
            <person name="Perroud P.F."/>
            <person name="Phillips J."/>
            <person name="Ranjan P."/>
            <person name="Rokshar D.S."/>
            <person name="Rothfels C.J."/>
            <person name="Schneider L."/>
            <person name="Shu S."/>
            <person name="Stevenson D.W."/>
            <person name="Thummler F."/>
            <person name="Tillich M."/>
            <person name="Villarreal Aguilar J.C."/>
            <person name="Widiez T."/>
            <person name="Wong G.K."/>
            <person name="Wymore A."/>
            <person name="Zhang Y."/>
            <person name="Zimmer A.D."/>
            <person name="Quatrano R.S."/>
            <person name="Mayer K.F.X."/>
            <person name="Goodstein D."/>
            <person name="Casacuberta J.M."/>
            <person name="Vandepoele K."/>
            <person name="Reski R."/>
            <person name="Cuming A.C."/>
            <person name="Tuskan G.A."/>
            <person name="Maumus F."/>
            <person name="Salse J."/>
            <person name="Schmutz J."/>
            <person name="Rensing S.A."/>
        </authorList>
    </citation>
    <scope>NUCLEOTIDE SEQUENCE [LARGE SCALE GENOMIC DNA]</scope>
    <source>
        <strain evidence="1 2">cv. Gransden 2004</strain>
    </source>
</reference>